<evidence type="ECO:0000256" key="2">
    <source>
        <dbReference type="ARBA" id="ARBA00006454"/>
    </source>
</evidence>
<feature type="compositionally biased region" description="Basic and acidic residues" evidence="9">
    <location>
        <begin position="18"/>
        <end position="27"/>
    </location>
</feature>
<dbReference type="InterPro" id="IPR001356">
    <property type="entry name" value="HD"/>
</dbReference>
<feature type="compositionally biased region" description="Basic and acidic residues" evidence="9">
    <location>
        <begin position="453"/>
        <end position="465"/>
    </location>
</feature>
<dbReference type="PROSITE" id="PS50071">
    <property type="entry name" value="HOMEOBOX_2"/>
    <property type="match status" value="1"/>
</dbReference>
<dbReference type="InterPro" id="IPR050224">
    <property type="entry name" value="TALE_homeobox"/>
</dbReference>
<feature type="compositionally biased region" description="Low complexity" evidence="9">
    <location>
        <begin position="72"/>
        <end position="89"/>
    </location>
</feature>
<evidence type="ECO:0000256" key="5">
    <source>
        <dbReference type="ARBA" id="ARBA00023155"/>
    </source>
</evidence>
<dbReference type="SMART" id="SM00389">
    <property type="entry name" value="HOX"/>
    <property type="match status" value="1"/>
</dbReference>
<dbReference type="InterPro" id="IPR009057">
    <property type="entry name" value="Homeodomain-like_sf"/>
</dbReference>
<evidence type="ECO:0000256" key="9">
    <source>
        <dbReference type="SAM" id="MobiDB-lite"/>
    </source>
</evidence>
<dbReference type="EMBL" id="JBBNAF010000007">
    <property type="protein sequence ID" value="KAK9127031.1"/>
    <property type="molecule type" value="Genomic_DNA"/>
</dbReference>
<gene>
    <name evidence="11" type="ORF">Syun_015828</name>
</gene>
<keyword evidence="6" id="KW-0804">Transcription</keyword>
<comment type="caution">
    <text evidence="11">The sequence shown here is derived from an EMBL/GenBank/DDBJ whole genome shotgun (WGS) entry which is preliminary data.</text>
</comment>
<feature type="region of interest" description="Disordered" evidence="9">
    <location>
        <begin position="1"/>
        <end position="89"/>
    </location>
</feature>
<keyword evidence="5 8" id="KW-0371">Homeobox</keyword>
<dbReference type="Pfam" id="PF07526">
    <property type="entry name" value="POX"/>
    <property type="match status" value="1"/>
</dbReference>
<evidence type="ECO:0000256" key="4">
    <source>
        <dbReference type="ARBA" id="ARBA00023125"/>
    </source>
</evidence>
<feature type="DNA-binding region" description="Homeobox" evidence="8">
    <location>
        <begin position="352"/>
        <end position="414"/>
    </location>
</feature>
<dbReference type="AlphaFoldDB" id="A0AAP0P4A5"/>
<dbReference type="GO" id="GO:0003677">
    <property type="term" value="F:DNA binding"/>
    <property type="evidence" value="ECO:0007669"/>
    <property type="project" value="UniProtKB-UniRule"/>
</dbReference>
<dbReference type="CDD" id="cd00086">
    <property type="entry name" value="homeodomain"/>
    <property type="match status" value="1"/>
</dbReference>
<organism evidence="11 12">
    <name type="scientific">Stephania yunnanensis</name>
    <dbReference type="NCBI Taxonomy" id="152371"/>
    <lineage>
        <taxon>Eukaryota</taxon>
        <taxon>Viridiplantae</taxon>
        <taxon>Streptophyta</taxon>
        <taxon>Embryophyta</taxon>
        <taxon>Tracheophyta</taxon>
        <taxon>Spermatophyta</taxon>
        <taxon>Magnoliopsida</taxon>
        <taxon>Ranunculales</taxon>
        <taxon>Menispermaceae</taxon>
        <taxon>Menispermoideae</taxon>
        <taxon>Cissampelideae</taxon>
        <taxon>Stephania</taxon>
    </lineage>
</organism>
<name>A0AAP0P4A5_9MAGN</name>
<comment type="subcellular location">
    <subcellularLocation>
        <location evidence="1 8">Nucleus</location>
    </subcellularLocation>
</comment>
<dbReference type="SMART" id="SM00574">
    <property type="entry name" value="POX"/>
    <property type="match status" value="1"/>
</dbReference>
<protein>
    <recommendedName>
        <fullName evidence="10">Homeobox domain-containing protein</fullName>
    </recommendedName>
</protein>
<keyword evidence="12" id="KW-1185">Reference proteome</keyword>
<evidence type="ECO:0000259" key="10">
    <source>
        <dbReference type="PROSITE" id="PS50071"/>
    </source>
</evidence>
<dbReference type="GO" id="GO:0006355">
    <property type="term" value="P:regulation of DNA-templated transcription"/>
    <property type="evidence" value="ECO:0007669"/>
    <property type="project" value="InterPro"/>
</dbReference>
<sequence>MAAEGFSTSSSFHVPQQSRRDKLRVHACEQQTTDGGAFGLLTPPPPPPNFYDPSALLHQPHFLSPPPPLGGSNHQHLQQPPPSSSLLADSSLNLKDELPYVLHHHHHHHHHDQVDTDIQPFLYASAASPSTCNFDTHTHPSLAHSSNAQARLLSLSLSNSHPHHPPPTTLVPLGPFTGYASILKGSRFLKPAQELLEQLCHVGRGVYFADHASSVSMSVDMDPSMMPMPITESYDPCTTTTTTKMRLISLLEEVYRRYKLYYQQMQSIVSSFESVAGLGNAAPYASLALNAMSKHFKSLKNAITDQLHTFTSKPPGNEIFNKDESLVYGNSERWVHCYRTIQSPGIFDHQPVWRPQRGLPERAVAVLRAWLFEHFLHPYPTDSDKQILAKQTGLSRSQVSNWFINARVRLWKPMVEEIHMLETRQAMKSSSDVEDQNSSQPVSDNQVQTNSKHNTEEHSMKRSRNELPSTMPNGSTEPMNFSSYDKMSCQEQVEGGGISIAAGGNSGVSLTLGLRQNNGASLSELLPMNLARSFGVDPSNEGYIIGGFDGSSRQFGKNIGGYMLHDFVG</sequence>
<evidence type="ECO:0000256" key="1">
    <source>
        <dbReference type="ARBA" id="ARBA00004123"/>
    </source>
</evidence>
<accession>A0AAP0P4A5</accession>
<evidence type="ECO:0000313" key="12">
    <source>
        <dbReference type="Proteomes" id="UP001420932"/>
    </source>
</evidence>
<feature type="compositionally biased region" description="Polar residues" evidence="9">
    <location>
        <begin position="426"/>
        <end position="452"/>
    </location>
</feature>
<feature type="domain" description="Homeobox" evidence="10">
    <location>
        <begin position="350"/>
        <end position="413"/>
    </location>
</feature>
<proteinExistence type="inferred from homology"/>
<feature type="region of interest" description="Disordered" evidence="9">
    <location>
        <begin position="426"/>
        <end position="482"/>
    </location>
</feature>
<keyword evidence="7 8" id="KW-0539">Nucleus</keyword>
<dbReference type="SUPFAM" id="SSF46689">
    <property type="entry name" value="Homeodomain-like"/>
    <property type="match status" value="1"/>
</dbReference>
<dbReference type="FunFam" id="1.10.10.60:FF:000117">
    <property type="entry name" value="BEL1-like homeodomain protein 9"/>
    <property type="match status" value="1"/>
</dbReference>
<dbReference type="InterPro" id="IPR008422">
    <property type="entry name" value="KN_HD"/>
</dbReference>
<feature type="compositionally biased region" description="Polar residues" evidence="9">
    <location>
        <begin position="466"/>
        <end position="482"/>
    </location>
</feature>
<evidence type="ECO:0000313" key="11">
    <source>
        <dbReference type="EMBL" id="KAK9127031.1"/>
    </source>
</evidence>
<dbReference type="Gene3D" id="1.10.10.60">
    <property type="entry name" value="Homeodomain-like"/>
    <property type="match status" value="1"/>
</dbReference>
<dbReference type="Proteomes" id="UP001420932">
    <property type="component" value="Unassembled WGS sequence"/>
</dbReference>
<comment type="similarity">
    <text evidence="2">Belongs to the TALE/BELL homeobox family.</text>
</comment>
<reference evidence="11 12" key="1">
    <citation type="submission" date="2024-01" db="EMBL/GenBank/DDBJ databases">
        <title>Genome assemblies of Stephania.</title>
        <authorList>
            <person name="Yang L."/>
        </authorList>
    </citation>
    <scope>NUCLEOTIDE SEQUENCE [LARGE SCALE GENOMIC DNA]</scope>
    <source>
        <strain evidence="11">YNDBR</strain>
        <tissue evidence="11">Leaf</tissue>
    </source>
</reference>
<dbReference type="InterPro" id="IPR006563">
    <property type="entry name" value="POX_dom"/>
</dbReference>
<dbReference type="PANTHER" id="PTHR11850">
    <property type="entry name" value="HOMEOBOX PROTEIN TRANSCRIPTION FACTORS"/>
    <property type="match status" value="1"/>
</dbReference>
<evidence type="ECO:0000256" key="7">
    <source>
        <dbReference type="ARBA" id="ARBA00023242"/>
    </source>
</evidence>
<feature type="compositionally biased region" description="Polar residues" evidence="9">
    <location>
        <begin position="1"/>
        <end position="17"/>
    </location>
</feature>
<dbReference type="Pfam" id="PF05920">
    <property type="entry name" value="Homeobox_KN"/>
    <property type="match status" value="1"/>
</dbReference>
<keyword evidence="4 8" id="KW-0238">DNA-binding</keyword>
<evidence type="ECO:0000256" key="8">
    <source>
        <dbReference type="PROSITE-ProRule" id="PRU00108"/>
    </source>
</evidence>
<dbReference type="GO" id="GO:0005634">
    <property type="term" value="C:nucleus"/>
    <property type="evidence" value="ECO:0007669"/>
    <property type="project" value="UniProtKB-SubCell"/>
</dbReference>
<evidence type="ECO:0000256" key="3">
    <source>
        <dbReference type="ARBA" id="ARBA00023015"/>
    </source>
</evidence>
<evidence type="ECO:0000256" key="6">
    <source>
        <dbReference type="ARBA" id="ARBA00023163"/>
    </source>
</evidence>
<keyword evidence="3" id="KW-0805">Transcription regulation</keyword>